<evidence type="ECO:0000259" key="15">
    <source>
        <dbReference type="PROSITE" id="PS51469"/>
    </source>
</evidence>
<dbReference type="InterPro" id="IPR045120">
    <property type="entry name" value="Suco/Slp1-like"/>
</dbReference>
<dbReference type="PRINTS" id="PR00881">
    <property type="entry name" value="L7ARS6FAMILY"/>
</dbReference>
<feature type="compositionally biased region" description="Acidic residues" evidence="13">
    <location>
        <begin position="956"/>
        <end position="971"/>
    </location>
</feature>
<feature type="domain" description="SUN" evidence="15">
    <location>
        <begin position="317"/>
        <end position="479"/>
    </location>
</feature>
<feature type="region of interest" description="Disordered" evidence="13">
    <location>
        <begin position="751"/>
        <end position="804"/>
    </location>
</feature>
<dbReference type="GO" id="GO:0005789">
    <property type="term" value="C:endoplasmic reticulum membrane"/>
    <property type="evidence" value="ECO:0007669"/>
    <property type="project" value="UniProtKB-SubCell"/>
</dbReference>
<evidence type="ECO:0000256" key="14">
    <source>
        <dbReference type="SAM" id="Phobius"/>
    </source>
</evidence>
<dbReference type="InterPro" id="IPR029064">
    <property type="entry name" value="Ribosomal_eL30-like_sf"/>
</dbReference>
<dbReference type="FunFam" id="2.60.120.260:FF:000099">
    <property type="entry name" value="Uncharacterized protein, isoform C"/>
    <property type="match status" value="1"/>
</dbReference>
<dbReference type="Gene3D" id="3.30.1330.30">
    <property type="match status" value="1"/>
</dbReference>
<feature type="compositionally biased region" description="Polar residues" evidence="13">
    <location>
        <begin position="293"/>
        <end position="303"/>
    </location>
</feature>
<feature type="compositionally biased region" description="Low complexity" evidence="13">
    <location>
        <begin position="251"/>
        <end position="277"/>
    </location>
</feature>
<dbReference type="PROSITE" id="PS51469">
    <property type="entry name" value="SUN"/>
    <property type="match status" value="1"/>
</dbReference>
<dbReference type="GO" id="GO:0042254">
    <property type="term" value="P:ribosome biogenesis"/>
    <property type="evidence" value="ECO:0007669"/>
    <property type="project" value="InterPro"/>
</dbReference>
<feature type="compositionally biased region" description="Acidic residues" evidence="13">
    <location>
        <begin position="506"/>
        <end position="519"/>
    </location>
</feature>
<keyword evidence="6 14" id="KW-1133">Transmembrane helix</keyword>
<evidence type="ECO:0000256" key="12">
    <source>
        <dbReference type="ARBA" id="ARBA00064635"/>
    </source>
</evidence>
<dbReference type="PANTHER" id="PTHR12953:SF0">
    <property type="entry name" value="SUN DOMAIN-CONTAINING OSSIFICATION FACTOR"/>
    <property type="match status" value="1"/>
</dbReference>
<dbReference type="InterPro" id="IPR018492">
    <property type="entry name" value="Ribosomal_eL8/Nhp2"/>
</dbReference>
<proteinExistence type="inferred from homology"/>
<feature type="region of interest" description="Disordered" evidence="13">
    <location>
        <begin position="251"/>
        <end position="330"/>
    </location>
</feature>
<dbReference type="SUPFAM" id="SSF55315">
    <property type="entry name" value="L30e-like"/>
    <property type="match status" value="1"/>
</dbReference>
<evidence type="ECO:0000256" key="10">
    <source>
        <dbReference type="ARBA" id="ARBA00046288"/>
    </source>
</evidence>
<evidence type="ECO:0000256" key="5">
    <source>
        <dbReference type="ARBA" id="ARBA00022824"/>
    </source>
</evidence>
<comment type="similarity">
    <text evidence="2">Belongs to the eukaryotic ribosomal protein eL8 family.</text>
</comment>
<evidence type="ECO:0000313" key="17">
    <source>
        <dbReference type="Proteomes" id="UP000663828"/>
    </source>
</evidence>
<name>A0A814IAY3_ADIRI</name>
<evidence type="ECO:0000256" key="7">
    <source>
        <dbReference type="ARBA" id="ARBA00023136"/>
    </source>
</evidence>
<dbReference type="InterPro" id="IPR004038">
    <property type="entry name" value="Ribosomal_eL8/eL30/eS12/Gad45"/>
</dbReference>
<feature type="compositionally biased region" description="Polar residues" evidence="13">
    <location>
        <begin position="229"/>
        <end position="239"/>
    </location>
</feature>
<dbReference type="GO" id="GO:0034975">
    <property type="term" value="P:protein folding in endoplasmic reticulum"/>
    <property type="evidence" value="ECO:0007669"/>
    <property type="project" value="TreeGrafter"/>
</dbReference>
<evidence type="ECO:0000256" key="9">
    <source>
        <dbReference type="ARBA" id="ARBA00023274"/>
    </source>
</evidence>
<feature type="compositionally biased region" description="Polar residues" evidence="13">
    <location>
        <begin position="190"/>
        <end position="217"/>
    </location>
</feature>
<evidence type="ECO:0000256" key="11">
    <source>
        <dbReference type="ARBA" id="ARBA00061226"/>
    </source>
</evidence>
<dbReference type="PANTHER" id="PTHR12953">
    <property type="entry name" value="MEMBRANE PROTEIN CH1 RELATED"/>
    <property type="match status" value="1"/>
</dbReference>
<keyword evidence="5" id="KW-0256">Endoplasmic reticulum</keyword>
<comment type="similarity">
    <text evidence="11">Belongs to the SLP1 family.</text>
</comment>
<dbReference type="EMBL" id="CAJNOR010000851">
    <property type="protein sequence ID" value="CAF1021444.1"/>
    <property type="molecule type" value="Genomic_DNA"/>
</dbReference>
<evidence type="ECO:0000256" key="8">
    <source>
        <dbReference type="ARBA" id="ARBA00023180"/>
    </source>
</evidence>
<evidence type="ECO:0000256" key="2">
    <source>
        <dbReference type="ARBA" id="ARBA00007337"/>
    </source>
</evidence>
<dbReference type="InterPro" id="IPR004037">
    <property type="entry name" value="Ribosomal_eL8-like_CS"/>
</dbReference>
<feature type="compositionally biased region" description="Polar residues" evidence="13">
    <location>
        <begin position="759"/>
        <end position="778"/>
    </location>
</feature>
<feature type="region of interest" description="Disordered" evidence="13">
    <location>
        <begin position="712"/>
        <end position="736"/>
    </location>
</feature>
<feature type="region of interest" description="Disordered" evidence="13">
    <location>
        <begin position="953"/>
        <end position="1035"/>
    </location>
</feature>
<dbReference type="InterPro" id="IPR012919">
    <property type="entry name" value="SUN_dom"/>
</dbReference>
<organism evidence="16 17">
    <name type="scientific">Adineta ricciae</name>
    <name type="common">Rotifer</name>
    <dbReference type="NCBI Taxonomy" id="249248"/>
    <lineage>
        <taxon>Eukaryota</taxon>
        <taxon>Metazoa</taxon>
        <taxon>Spiralia</taxon>
        <taxon>Gnathifera</taxon>
        <taxon>Rotifera</taxon>
        <taxon>Eurotatoria</taxon>
        <taxon>Bdelloidea</taxon>
        <taxon>Adinetida</taxon>
        <taxon>Adinetidae</taxon>
        <taxon>Adineta</taxon>
    </lineage>
</organism>
<evidence type="ECO:0000256" key="4">
    <source>
        <dbReference type="ARBA" id="ARBA00022729"/>
    </source>
</evidence>
<comment type="caution">
    <text evidence="16">The sequence shown here is derived from an EMBL/GenBank/DDBJ whole genome shotgun (WGS) entry which is preliminary data.</text>
</comment>
<dbReference type="PROSITE" id="PS01082">
    <property type="entry name" value="RIBOSOMAL_L7AE"/>
    <property type="match status" value="1"/>
</dbReference>
<evidence type="ECO:0000313" key="16">
    <source>
        <dbReference type="EMBL" id="CAF1021444.1"/>
    </source>
</evidence>
<dbReference type="GO" id="GO:1990904">
    <property type="term" value="C:ribonucleoprotein complex"/>
    <property type="evidence" value="ECO:0007669"/>
    <property type="project" value="UniProtKB-KW"/>
</dbReference>
<dbReference type="Pfam" id="PF01248">
    <property type="entry name" value="Ribosomal_L7Ae"/>
    <property type="match status" value="1"/>
</dbReference>
<keyword evidence="3 14" id="KW-0812">Transmembrane</keyword>
<feature type="compositionally biased region" description="Basic and acidic residues" evidence="13">
    <location>
        <begin position="1009"/>
        <end position="1027"/>
    </location>
</feature>
<keyword evidence="8" id="KW-0325">Glycoprotein</keyword>
<gene>
    <name evidence="16" type="ORF">XAT740_LOCUS14255</name>
</gene>
<feature type="transmembrane region" description="Helical" evidence="14">
    <location>
        <begin position="909"/>
        <end position="930"/>
    </location>
</feature>
<evidence type="ECO:0000256" key="3">
    <source>
        <dbReference type="ARBA" id="ARBA00022692"/>
    </source>
</evidence>
<dbReference type="Gene3D" id="2.60.120.260">
    <property type="entry name" value="Galactose-binding domain-like"/>
    <property type="match status" value="1"/>
</dbReference>
<feature type="compositionally biased region" description="Polar residues" evidence="13">
    <location>
        <begin position="320"/>
        <end position="330"/>
    </location>
</feature>
<comment type="subcellular location">
    <subcellularLocation>
        <location evidence="10">Endomembrane system</location>
        <topology evidence="10">Single-pass type I membrane protein</topology>
    </subcellularLocation>
    <subcellularLocation>
        <location evidence="1">Endoplasmic reticulum membrane</location>
        <topology evidence="1">Single-pass membrane protein</topology>
    </subcellularLocation>
</comment>
<evidence type="ECO:0000256" key="6">
    <source>
        <dbReference type="ARBA" id="ARBA00022989"/>
    </source>
</evidence>
<sequence>MTKDKKQSQNDEAMDTSTINADENGAENAGPSYEDKFKYMNALASPVAPKKLAKKLFKCVKQATKQKNYIRLGLRETQKYIRRGEKGLVVFAGNVSPIDIYSHMPVVCEEANIPYVFVPSKEDLGSVIRANRTCCLLMVRPHPEYKELYDEIIEKVNKAIFIISLLLSCITPTDPVRENLAASRLDEDNQTATTKHSSQLIDDVSSDSNPETLQAESVTVIETDPLALSTENPPTETLSSTATSFIVNNQTTDDQQQQQQQPSSTSSTKKNLSSINSFEEWKQQQLHADLQKTGRTSSQNSVASEIPTTSSPKGTSSSSNVQQIASTTGLSKKGKLRKNFASGSCGAKILAHNVEAQNTPSILSSSPDEYMLNPCNAKIWFVIELCESIRILNIEIANFELFSSVPKTFRVSASDRYPTKDWHRHHLGTFNASHNRTIQSFQAAASTTYLKYVKFELLDFHGHEHYCPLSVVRVHGSNVEDEIMTMEENTNLVESKRSINIRDGIENGDDDDDGDDDNVDVSNDQQVGGIIGSAILDLAKRVFRRSVTRDTLSTTSLPTTLDNTIKPDCRRTDLNDSLVNDSIRSWRQSDIFKQCIAEFLMGLWSEFDTCALYLSQICFKLNHCCQCSLMRTDISNDLMRTKNKGQMSTLNLYINPCGYYHVLTNQFACKREKSIGANKNISTNVNTSITQDSLEKDLIFDKNDTMQIVNETESSINNQSTPNHTSTTFDESQNQSVTNRSIDQIFSANIPDELPPALDSQTPTNISDENSSQLSSNEAPPIDPDIFGPSIDTNVIDDASSPTASNYNEPIPPLISSPWLKGMLVNTKSLPELFKIIERLNFNLTLSNRYLQELSQHYVKKLDETQQTTDLLLKASKSADEKFEYLEEQLYKLQENYNDVSSRLIILEAWIPLIVTAIVALLFWCILTSWRLSRVRRKLKLLTEEFVKLQTVGKTEDDDDADEEGEEEDDPPVVCNGTAKRKLSSDSSESLPGRSQRVPDVCLSQIKENGIEKEEHGSKSKSSDPTRHLLPLSTI</sequence>
<reference evidence="16" key="1">
    <citation type="submission" date="2021-02" db="EMBL/GenBank/DDBJ databases">
        <authorList>
            <person name="Nowell W R."/>
        </authorList>
    </citation>
    <scope>NUCLEOTIDE SEQUENCE</scope>
</reference>
<evidence type="ECO:0000256" key="1">
    <source>
        <dbReference type="ARBA" id="ARBA00004389"/>
    </source>
</evidence>
<keyword evidence="9" id="KW-0687">Ribonucleoprotein</keyword>
<keyword evidence="4" id="KW-0732">Signal</keyword>
<accession>A0A814IAY3</accession>
<comment type="subunit">
    <text evidence="12">Interacts with EMP65.</text>
</comment>
<protein>
    <recommendedName>
        <fullName evidence="15">SUN domain-containing protein</fullName>
    </recommendedName>
</protein>
<dbReference type="Proteomes" id="UP000663828">
    <property type="component" value="Unassembled WGS sequence"/>
</dbReference>
<keyword evidence="17" id="KW-1185">Reference proteome</keyword>
<keyword evidence="7 14" id="KW-0472">Membrane</keyword>
<feature type="region of interest" description="Disordered" evidence="13">
    <location>
        <begin position="187"/>
        <end position="239"/>
    </location>
</feature>
<evidence type="ECO:0000256" key="13">
    <source>
        <dbReference type="SAM" id="MobiDB-lite"/>
    </source>
</evidence>
<dbReference type="AlphaFoldDB" id="A0A814IAY3"/>
<feature type="region of interest" description="Disordered" evidence="13">
    <location>
        <begin position="1"/>
        <end position="32"/>
    </location>
</feature>
<feature type="region of interest" description="Disordered" evidence="13">
    <location>
        <begin position="495"/>
        <end position="523"/>
    </location>
</feature>
<dbReference type="Pfam" id="PF07738">
    <property type="entry name" value="Sad1_UNC"/>
    <property type="match status" value="1"/>
</dbReference>
<feature type="compositionally biased region" description="Low complexity" evidence="13">
    <location>
        <begin position="307"/>
        <end position="319"/>
    </location>
</feature>